<keyword evidence="2" id="KW-1185">Reference proteome</keyword>
<proteinExistence type="predicted"/>
<dbReference type="EMBL" id="CYGX02000025">
    <property type="protein sequence ID" value="SIT40274.1"/>
    <property type="molecule type" value="Genomic_DNA"/>
</dbReference>
<dbReference type="AlphaFoldDB" id="A0A1N7RYY2"/>
<accession>A0A1N7RYY2</accession>
<gene>
    <name evidence="1" type="ORF">BN2475_250094</name>
</gene>
<evidence type="ECO:0000313" key="2">
    <source>
        <dbReference type="Proteomes" id="UP000187012"/>
    </source>
</evidence>
<name>A0A1N7RYY2_9BURK</name>
<reference evidence="1 2" key="1">
    <citation type="submission" date="2016-12" db="EMBL/GenBank/DDBJ databases">
        <authorList>
            <person name="Song W.-J."/>
            <person name="Kurnit D.M."/>
        </authorList>
    </citation>
    <scope>NUCLEOTIDE SEQUENCE [LARGE SCALE GENOMIC DNA]</scope>
    <source>
        <strain evidence="1 2">STM7296</strain>
    </source>
</reference>
<protein>
    <submittedName>
        <fullName evidence="1">Uncharacterized protein</fullName>
    </submittedName>
</protein>
<evidence type="ECO:0000313" key="1">
    <source>
        <dbReference type="EMBL" id="SIT40274.1"/>
    </source>
</evidence>
<organism evidence="1 2">
    <name type="scientific">Paraburkholderia ribeironis</name>
    <dbReference type="NCBI Taxonomy" id="1247936"/>
    <lineage>
        <taxon>Bacteria</taxon>
        <taxon>Pseudomonadati</taxon>
        <taxon>Pseudomonadota</taxon>
        <taxon>Betaproteobacteria</taxon>
        <taxon>Burkholderiales</taxon>
        <taxon>Burkholderiaceae</taxon>
        <taxon>Paraburkholderia</taxon>
    </lineage>
</organism>
<dbReference type="Proteomes" id="UP000187012">
    <property type="component" value="Unassembled WGS sequence"/>
</dbReference>
<sequence>MGGGGLVAVKSGAAPKPGGGAPAGRAVDAGPVSAAAVSSVEVVSSPASGSLLVSGGALGAAFVISGLGARGPARLASRSCTAASCIAVDAAAELRASAASRCRAASRSVGVTADALSGSSVDDFTAATSAAVVTPFLIADWTASSCEGGNEAAASACVAPAFGAPAVAPDGAGDAEGDDALPDTPALSGLFSLMTVRRAPSTRTNEYTLIIR</sequence>